<accession>A0A2S9KJ58</accession>
<proteinExistence type="predicted"/>
<protein>
    <submittedName>
        <fullName evidence="2">Uncharacterized protein</fullName>
    </submittedName>
</protein>
<comment type="caution">
    <text evidence="2">The sequence shown here is derived from an EMBL/GenBank/DDBJ whole genome shotgun (WGS) entry which is preliminary data.</text>
</comment>
<dbReference type="AlphaFoldDB" id="A0A2S9KJ58"/>
<dbReference type="Proteomes" id="UP000238326">
    <property type="component" value="Unassembled WGS sequence"/>
</dbReference>
<feature type="region of interest" description="Disordered" evidence="1">
    <location>
        <begin position="1"/>
        <end position="21"/>
    </location>
</feature>
<dbReference type="RefSeq" id="WP_105728053.1">
    <property type="nucleotide sequence ID" value="NZ_PVLR01000004.1"/>
</dbReference>
<reference evidence="2 3" key="1">
    <citation type="submission" date="2018-03" db="EMBL/GenBank/DDBJ databases">
        <title>Comparative genomics illustrates the genes involved in a hyperalkaliphilic mechanisms of Serpentinomonas isolated from highly-alkaline calcium-rich serpentinized springs.</title>
        <authorList>
            <person name="Suzuki S."/>
            <person name="Ishii S."/>
            <person name="Walworth N."/>
            <person name="Bird L."/>
            <person name="Kuenen J.G."/>
            <person name="Nealson K.H."/>
        </authorList>
    </citation>
    <scope>NUCLEOTIDE SEQUENCE [LARGE SCALE GENOMIC DNA]</scope>
    <source>
        <strain evidence="2 3">83</strain>
    </source>
</reference>
<evidence type="ECO:0000313" key="2">
    <source>
        <dbReference type="EMBL" id="PRD70395.1"/>
    </source>
</evidence>
<gene>
    <name evidence="2" type="ORF">C6P61_00950</name>
</gene>
<evidence type="ECO:0000256" key="1">
    <source>
        <dbReference type="SAM" id="MobiDB-lite"/>
    </source>
</evidence>
<keyword evidence="3" id="KW-1185">Reference proteome</keyword>
<organism evidence="2 3">
    <name type="scientific">Malikia spinosa</name>
    <dbReference type="NCBI Taxonomy" id="86180"/>
    <lineage>
        <taxon>Bacteria</taxon>
        <taxon>Pseudomonadati</taxon>
        <taxon>Pseudomonadota</taxon>
        <taxon>Betaproteobacteria</taxon>
        <taxon>Burkholderiales</taxon>
        <taxon>Comamonadaceae</taxon>
        <taxon>Malikia</taxon>
    </lineage>
</organism>
<sequence length="174" mass="19501">MNQTAETRQQPSFDEPLANGLTPSEIFDAVVEEFETGHTSHSSFIAEAEELVVWQHEVSLARTGSVCRIAALEYHMPDDEDEVDDEAEASAEAGVDWDEYDEEDEEDDDGAHVIEYLVELEIGGVFVCARWEAWSSNFSEARHIKAAAHKTYIRMAALIGVKVGYELTTQPSRY</sequence>
<dbReference type="EMBL" id="PVLR01000004">
    <property type="protein sequence ID" value="PRD70395.1"/>
    <property type="molecule type" value="Genomic_DNA"/>
</dbReference>
<feature type="region of interest" description="Disordered" evidence="1">
    <location>
        <begin position="78"/>
        <end position="104"/>
    </location>
</feature>
<name>A0A2S9KJ58_9BURK</name>
<evidence type="ECO:0000313" key="3">
    <source>
        <dbReference type="Proteomes" id="UP000238326"/>
    </source>
</evidence>
<feature type="compositionally biased region" description="Polar residues" evidence="1">
    <location>
        <begin position="1"/>
        <end position="12"/>
    </location>
</feature>
<dbReference type="OrthoDB" id="8911964at2"/>